<feature type="transmembrane region" description="Helical" evidence="7">
    <location>
        <begin position="56"/>
        <end position="76"/>
    </location>
</feature>
<evidence type="ECO:0000259" key="8">
    <source>
        <dbReference type="Pfam" id="PF06808"/>
    </source>
</evidence>
<feature type="transmembrane region" description="Helical" evidence="7">
    <location>
        <begin position="318"/>
        <end position="335"/>
    </location>
</feature>
<keyword evidence="3" id="KW-0997">Cell inner membrane</keyword>
<dbReference type="Proteomes" id="UP000266178">
    <property type="component" value="Unassembled WGS sequence"/>
</dbReference>
<dbReference type="AlphaFoldDB" id="A0A399F7F1"/>
<dbReference type="OrthoDB" id="9785600at2"/>
<dbReference type="PANTHER" id="PTHR33362">
    <property type="entry name" value="SIALIC ACID TRAP TRANSPORTER PERMEASE PROTEIN SIAT-RELATED"/>
    <property type="match status" value="1"/>
</dbReference>
<protein>
    <submittedName>
        <fullName evidence="9">C4-dicarboxylate TRAP transporter large permease protein DctM</fullName>
    </submittedName>
</protein>
<evidence type="ECO:0000256" key="1">
    <source>
        <dbReference type="ARBA" id="ARBA00004429"/>
    </source>
</evidence>
<feature type="transmembrane region" description="Helical" evidence="7">
    <location>
        <begin position="6"/>
        <end position="35"/>
    </location>
</feature>
<evidence type="ECO:0000256" key="6">
    <source>
        <dbReference type="ARBA" id="ARBA00023136"/>
    </source>
</evidence>
<dbReference type="InterPro" id="IPR010656">
    <property type="entry name" value="DctM"/>
</dbReference>
<keyword evidence="10" id="KW-1185">Reference proteome</keyword>
<dbReference type="RefSeq" id="WP_119357926.1">
    <property type="nucleotide sequence ID" value="NZ_BJXM01000030.1"/>
</dbReference>
<dbReference type="PANTHER" id="PTHR33362:SF5">
    <property type="entry name" value="C4-DICARBOXYLATE TRAP TRANSPORTER LARGE PERMEASE PROTEIN DCTM"/>
    <property type="match status" value="1"/>
</dbReference>
<evidence type="ECO:0000256" key="5">
    <source>
        <dbReference type="ARBA" id="ARBA00022989"/>
    </source>
</evidence>
<keyword evidence="2" id="KW-1003">Cell membrane</keyword>
<gene>
    <name evidence="9" type="primary">dctM_3</name>
    <name evidence="9" type="ORF">Mgrana_02465</name>
</gene>
<evidence type="ECO:0000313" key="9">
    <source>
        <dbReference type="EMBL" id="RIH91655.1"/>
    </source>
</evidence>
<dbReference type="PIRSF" id="PIRSF006066">
    <property type="entry name" value="HI0050"/>
    <property type="match status" value="1"/>
</dbReference>
<feature type="transmembrane region" description="Helical" evidence="7">
    <location>
        <begin position="347"/>
        <end position="370"/>
    </location>
</feature>
<name>A0A399F7F1_9DEIN</name>
<dbReference type="GO" id="GO:0022857">
    <property type="term" value="F:transmembrane transporter activity"/>
    <property type="evidence" value="ECO:0007669"/>
    <property type="project" value="TreeGrafter"/>
</dbReference>
<reference evidence="9 10" key="1">
    <citation type="submission" date="2018-08" db="EMBL/GenBank/DDBJ databases">
        <title>Meiothermus granaticius genome AF-68 sequencing project.</title>
        <authorList>
            <person name="Da Costa M.S."/>
            <person name="Albuquerque L."/>
            <person name="Raposo P."/>
            <person name="Froufe H.J.C."/>
            <person name="Barroso C.S."/>
            <person name="Egas C."/>
        </authorList>
    </citation>
    <scope>NUCLEOTIDE SEQUENCE [LARGE SCALE GENOMIC DNA]</scope>
    <source>
        <strain evidence="9 10">AF-68</strain>
    </source>
</reference>
<feature type="transmembrane region" description="Helical" evidence="7">
    <location>
        <begin position="246"/>
        <end position="265"/>
    </location>
</feature>
<feature type="transmembrane region" description="Helical" evidence="7">
    <location>
        <begin position="405"/>
        <end position="426"/>
    </location>
</feature>
<feature type="transmembrane region" description="Helical" evidence="7">
    <location>
        <begin position="220"/>
        <end position="240"/>
    </location>
</feature>
<keyword evidence="6 7" id="KW-0472">Membrane</keyword>
<feature type="transmembrane region" description="Helical" evidence="7">
    <location>
        <begin position="96"/>
        <end position="121"/>
    </location>
</feature>
<organism evidence="9 10">
    <name type="scientific">Meiothermus granaticius NBRC 107808</name>
    <dbReference type="NCBI Taxonomy" id="1227551"/>
    <lineage>
        <taxon>Bacteria</taxon>
        <taxon>Thermotogati</taxon>
        <taxon>Deinococcota</taxon>
        <taxon>Deinococci</taxon>
        <taxon>Thermales</taxon>
        <taxon>Thermaceae</taxon>
        <taxon>Meiothermus</taxon>
    </lineage>
</organism>
<evidence type="ECO:0000256" key="4">
    <source>
        <dbReference type="ARBA" id="ARBA00022692"/>
    </source>
</evidence>
<feature type="transmembrane region" description="Helical" evidence="7">
    <location>
        <begin position="142"/>
        <end position="164"/>
    </location>
</feature>
<evidence type="ECO:0000256" key="7">
    <source>
        <dbReference type="SAM" id="Phobius"/>
    </source>
</evidence>
<feature type="transmembrane region" description="Helical" evidence="7">
    <location>
        <begin position="272"/>
        <end position="293"/>
    </location>
</feature>
<accession>A0A399F7F1</accession>
<dbReference type="GO" id="GO:0005886">
    <property type="term" value="C:plasma membrane"/>
    <property type="evidence" value="ECO:0007669"/>
    <property type="project" value="UniProtKB-SubCell"/>
</dbReference>
<evidence type="ECO:0000313" key="10">
    <source>
        <dbReference type="Proteomes" id="UP000266178"/>
    </source>
</evidence>
<evidence type="ECO:0000256" key="2">
    <source>
        <dbReference type="ARBA" id="ARBA00022475"/>
    </source>
</evidence>
<dbReference type="InterPro" id="IPR004681">
    <property type="entry name" value="TRAP_DctM"/>
</dbReference>
<keyword evidence="4 7" id="KW-0812">Transmembrane</keyword>
<comment type="caution">
    <text evidence="9">The sequence shown here is derived from an EMBL/GenBank/DDBJ whole genome shotgun (WGS) entry which is preliminary data.</text>
</comment>
<dbReference type="EMBL" id="QWLB01000036">
    <property type="protein sequence ID" value="RIH91655.1"/>
    <property type="molecule type" value="Genomic_DNA"/>
</dbReference>
<comment type="subcellular location">
    <subcellularLocation>
        <location evidence="1">Cell inner membrane</location>
        <topology evidence="1">Multi-pass membrane protein</topology>
    </subcellularLocation>
</comment>
<feature type="domain" description="TRAP C4-dicarboxylate transport system permease DctM subunit" evidence="8">
    <location>
        <begin position="8"/>
        <end position="425"/>
    </location>
</feature>
<dbReference type="Pfam" id="PF06808">
    <property type="entry name" value="DctM"/>
    <property type="match status" value="1"/>
</dbReference>
<sequence length="427" mass="45126">MIVGFTILLLLLLIGLGLPVAVVLFLLGWLLVFFTSGDYVQANRLLAFTIDQSLRNYFLSVIPLFVLMGEVFARSGFVDDLFHVLVRRLGRIRSGIPLSVVFGNAVFAAATGVSVVSASLFGRVAAPVMIRSGILPETATGLIAGSSILGMLIPPSILMIVYGLLTDQPIGKLFIAGLVPGLLVVMAYSTYILAQGKRLFAATLPFSEATLTPTRPERSMGILGLMISIVMVLGGIYSGLFTVVEAAAVGATLAVLTGLISGRLGPGRLLEALVSSVVTTASIGIIFLAASFYSKAIALVGLPGNIQKWFAAINQEPWLIVLLICGIVFLLGFVLDTVSTLTIVIPVVYPVLTALGVDLIWFGILVILAAEMGLITPPVGLSVYALKAALPKEADVPLETIFKGAVPFLLLLVLVFGVVFAFPQILR</sequence>
<keyword evidence="5 7" id="KW-1133">Transmembrane helix</keyword>
<evidence type="ECO:0000256" key="3">
    <source>
        <dbReference type="ARBA" id="ARBA00022519"/>
    </source>
</evidence>
<feature type="transmembrane region" description="Helical" evidence="7">
    <location>
        <begin position="170"/>
        <end position="194"/>
    </location>
</feature>
<proteinExistence type="predicted"/>